<dbReference type="InterPro" id="IPR002939">
    <property type="entry name" value="DnaJ_C"/>
</dbReference>
<proteinExistence type="predicted"/>
<dbReference type="PROSITE" id="PS50076">
    <property type="entry name" value="DNAJ_2"/>
    <property type="match status" value="1"/>
</dbReference>
<dbReference type="CDD" id="cd10747">
    <property type="entry name" value="DnaJ_C"/>
    <property type="match status" value="1"/>
</dbReference>
<evidence type="ECO:0000259" key="6">
    <source>
        <dbReference type="PROSITE" id="PS50076"/>
    </source>
</evidence>
<dbReference type="InterPro" id="IPR051339">
    <property type="entry name" value="DnaJ_subfamily_B"/>
</dbReference>
<name>A0A6C0DK17_9ZZZZ</name>
<dbReference type="SUPFAM" id="SSF49493">
    <property type="entry name" value="HSP40/DnaJ peptide-binding domain"/>
    <property type="match status" value="2"/>
</dbReference>
<reference evidence="7" key="1">
    <citation type="journal article" date="2020" name="Nature">
        <title>Giant virus diversity and host interactions through global metagenomics.</title>
        <authorList>
            <person name="Schulz F."/>
            <person name="Roux S."/>
            <person name="Paez-Espino D."/>
            <person name="Jungbluth S."/>
            <person name="Walsh D.A."/>
            <person name="Denef V.J."/>
            <person name="McMahon K.D."/>
            <person name="Konstantinidis K.T."/>
            <person name="Eloe-Fadrosh E.A."/>
            <person name="Kyrpides N.C."/>
            <person name="Woyke T."/>
        </authorList>
    </citation>
    <scope>NUCLEOTIDE SEQUENCE</scope>
    <source>
        <strain evidence="7">GVMAG-M-3300023174-24</strain>
    </source>
</reference>
<dbReference type="GO" id="GO:0051087">
    <property type="term" value="F:protein-folding chaperone binding"/>
    <property type="evidence" value="ECO:0007669"/>
    <property type="project" value="TreeGrafter"/>
</dbReference>
<dbReference type="GO" id="GO:0008270">
    <property type="term" value="F:zinc ion binding"/>
    <property type="evidence" value="ECO:0007669"/>
    <property type="project" value="UniProtKB-KW"/>
</dbReference>
<accession>A0A6C0DK17</accession>
<feature type="domain" description="J" evidence="6">
    <location>
        <begin position="5"/>
        <end position="69"/>
    </location>
</feature>
<dbReference type="SMART" id="SM00271">
    <property type="entry name" value="DnaJ"/>
    <property type="match status" value="1"/>
</dbReference>
<evidence type="ECO:0000256" key="4">
    <source>
        <dbReference type="ARBA" id="ARBA00022833"/>
    </source>
</evidence>
<keyword evidence="2" id="KW-0677">Repeat</keyword>
<dbReference type="Gene3D" id="1.10.287.110">
    <property type="entry name" value="DnaJ domain"/>
    <property type="match status" value="1"/>
</dbReference>
<dbReference type="CDD" id="cd06257">
    <property type="entry name" value="DnaJ"/>
    <property type="match status" value="1"/>
</dbReference>
<evidence type="ECO:0000313" key="7">
    <source>
        <dbReference type="EMBL" id="QHT17278.1"/>
    </source>
</evidence>
<protein>
    <recommendedName>
        <fullName evidence="6">J domain-containing protein</fullName>
    </recommendedName>
</protein>
<dbReference type="EMBL" id="MN739633">
    <property type="protein sequence ID" value="QHT17278.1"/>
    <property type="molecule type" value="Genomic_DNA"/>
</dbReference>
<evidence type="ECO:0000256" key="1">
    <source>
        <dbReference type="ARBA" id="ARBA00022723"/>
    </source>
</evidence>
<dbReference type="InterPro" id="IPR008971">
    <property type="entry name" value="HSP40/DnaJ_pept-bd"/>
</dbReference>
<dbReference type="InterPro" id="IPR036869">
    <property type="entry name" value="J_dom_sf"/>
</dbReference>
<dbReference type="GO" id="GO:0005829">
    <property type="term" value="C:cytosol"/>
    <property type="evidence" value="ECO:0007669"/>
    <property type="project" value="TreeGrafter"/>
</dbReference>
<dbReference type="PANTHER" id="PTHR24078:SF553">
    <property type="entry name" value="DNAJ HOMOLOG SUBFAMILY B MEMBER 5"/>
    <property type="match status" value="1"/>
</dbReference>
<keyword evidence="4" id="KW-0862">Zinc</keyword>
<dbReference type="InterPro" id="IPR018253">
    <property type="entry name" value="DnaJ_domain_CS"/>
</dbReference>
<sequence length="336" mass="37380">MTNKNFYEVLGVSNDASESDIKKAYRTLSLKYHPDRNPNEEAKSIFQSIGEAYETLSDQAKRNQYDMELRFGGGGGGGHGGNPFGMGGSPFTHMSSMDEFSEINNIFNMMFGGGGQGGNPFGMGGMEGSIPGMPGIRIFHSNSNGMPGGFHSQMFHQIHRPEPIIKHLQITIEQSYQGCVVPIEIERWVLNNNVKTMENETLYLNIPQGIDDNEMIGIRDKGHVVNGEIHGEVKISINVINNTEFKRNGLDLIYHKKISLKDALCGFSFEMIHLNGKKLCLNNNSNPTVIKPNYKKVVPSMGMIRENSTGNMIIEFEVEFPDALSQEQIENISKIL</sequence>
<dbReference type="PANTHER" id="PTHR24078">
    <property type="entry name" value="DNAJ HOMOLOG SUBFAMILY C MEMBER"/>
    <property type="match status" value="1"/>
</dbReference>
<keyword evidence="1" id="KW-0479">Metal-binding</keyword>
<dbReference type="Gene3D" id="2.60.260.20">
    <property type="entry name" value="Urease metallochaperone UreE, N-terminal domain"/>
    <property type="match status" value="2"/>
</dbReference>
<dbReference type="GO" id="GO:0051082">
    <property type="term" value="F:unfolded protein binding"/>
    <property type="evidence" value="ECO:0007669"/>
    <property type="project" value="InterPro"/>
</dbReference>
<dbReference type="SUPFAM" id="SSF46565">
    <property type="entry name" value="Chaperone J-domain"/>
    <property type="match status" value="1"/>
</dbReference>
<evidence type="ECO:0000256" key="2">
    <source>
        <dbReference type="ARBA" id="ARBA00022737"/>
    </source>
</evidence>
<keyword evidence="5" id="KW-0143">Chaperone</keyword>
<organism evidence="7">
    <name type="scientific">viral metagenome</name>
    <dbReference type="NCBI Taxonomy" id="1070528"/>
    <lineage>
        <taxon>unclassified sequences</taxon>
        <taxon>metagenomes</taxon>
        <taxon>organismal metagenomes</taxon>
    </lineage>
</organism>
<evidence type="ECO:0000256" key="3">
    <source>
        <dbReference type="ARBA" id="ARBA00022771"/>
    </source>
</evidence>
<dbReference type="InterPro" id="IPR001623">
    <property type="entry name" value="DnaJ_domain"/>
</dbReference>
<dbReference type="PRINTS" id="PR00625">
    <property type="entry name" value="JDOMAIN"/>
</dbReference>
<evidence type="ECO:0000256" key="5">
    <source>
        <dbReference type="ARBA" id="ARBA00023186"/>
    </source>
</evidence>
<dbReference type="GO" id="GO:0006457">
    <property type="term" value="P:protein folding"/>
    <property type="evidence" value="ECO:0007669"/>
    <property type="project" value="InterPro"/>
</dbReference>
<dbReference type="PROSITE" id="PS00636">
    <property type="entry name" value="DNAJ_1"/>
    <property type="match status" value="1"/>
</dbReference>
<dbReference type="AlphaFoldDB" id="A0A6C0DK17"/>
<dbReference type="FunFam" id="2.60.260.20:FF:000003">
    <property type="entry name" value="DnaJ subfamily A member 2"/>
    <property type="match status" value="1"/>
</dbReference>
<dbReference type="Pfam" id="PF00226">
    <property type="entry name" value="DnaJ"/>
    <property type="match status" value="1"/>
</dbReference>
<keyword evidence="3" id="KW-0863">Zinc-finger</keyword>
<dbReference type="Pfam" id="PF01556">
    <property type="entry name" value="DnaJ_C"/>
    <property type="match status" value="1"/>
</dbReference>